<evidence type="ECO:0000313" key="1">
    <source>
        <dbReference type="EMBL" id="MDR6942810.1"/>
    </source>
</evidence>
<reference evidence="1 2" key="1">
    <citation type="submission" date="2023-07" db="EMBL/GenBank/DDBJ databases">
        <title>Sorghum-associated microbial communities from plants grown in Nebraska, USA.</title>
        <authorList>
            <person name="Schachtman D."/>
        </authorList>
    </citation>
    <scope>NUCLEOTIDE SEQUENCE [LARGE SCALE GENOMIC DNA]</scope>
    <source>
        <strain evidence="1 2">3262</strain>
    </source>
</reference>
<organism evidence="1 2">
    <name type="scientific">Mucilaginibacter pocheonensis</name>
    <dbReference type="NCBI Taxonomy" id="398050"/>
    <lineage>
        <taxon>Bacteria</taxon>
        <taxon>Pseudomonadati</taxon>
        <taxon>Bacteroidota</taxon>
        <taxon>Sphingobacteriia</taxon>
        <taxon>Sphingobacteriales</taxon>
        <taxon>Sphingobacteriaceae</taxon>
        <taxon>Mucilaginibacter</taxon>
    </lineage>
</organism>
<dbReference type="EMBL" id="JAVDUU010000002">
    <property type="protein sequence ID" value="MDR6942810.1"/>
    <property type="molecule type" value="Genomic_DNA"/>
</dbReference>
<accession>A0ABU1TD85</accession>
<protein>
    <recommendedName>
        <fullName evidence="3">Methyltransferase domain-containing protein</fullName>
    </recommendedName>
</protein>
<sequence>MSDLMRYDMIQACINVIRKRKKVNYVEIGVQTGYCFFKIKADRKIAVDPHFIIKATKKVKAYIKNLSNFNNTFFELTSDDFFEKKSGYLKKKGGIDVIFIDGLHLYEQVVKDIENSLKHLNKGGVILVHDCNPLSEPASVRAYTSEEAAVLVGDHPQWINQWNGDVWKAVVQLRSERNDLNIAVFNTDHGVGMIRPGTPEKALTLTDKKVTDLTYADLDANRERFLNLKSPEAFATFVGGLEKEF</sequence>
<dbReference type="RefSeq" id="WP_310096363.1">
    <property type="nucleotide sequence ID" value="NZ_JAVDUU010000002.1"/>
</dbReference>
<dbReference type="Pfam" id="PF13578">
    <property type="entry name" value="Methyltransf_24"/>
    <property type="match status" value="1"/>
</dbReference>
<name>A0ABU1TD85_9SPHI</name>
<proteinExistence type="predicted"/>
<dbReference type="SUPFAM" id="SSF53335">
    <property type="entry name" value="S-adenosyl-L-methionine-dependent methyltransferases"/>
    <property type="match status" value="1"/>
</dbReference>
<gene>
    <name evidence="1" type="ORF">J2W55_002652</name>
</gene>
<dbReference type="InterPro" id="IPR029063">
    <property type="entry name" value="SAM-dependent_MTases_sf"/>
</dbReference>
<evidence type="ECO:0000313" key="2">
    <source>
        <dbReference type="Proteomes" id="UP001247620"/>
    </source>
</evidence>
<keyword evidence="2" id="KW-1185">Reference proteome</keyword>
<evidence type="ECO:0008006" key="3">
    <source>
        <dbReference type="Google" id="ProtNLM"/>
    </source>
</evidence>
<dbReference type="Proteomes" id="UP001247620">
    <property type="component" value="Unassembled WGS sequence"/>
</dbReference>
<dbReference type="Gene3D" id="3.40.50.150">
    <property type="entry name" value="Vaccinia Virus protein VP39"/>
    <property type="match status" value="1"/>
</dbReference>
<comment type="caution">
    <text evidence="1">The sequence shown here is derived from an EMBL/GenBank/DDBJ whole genome shotgun (WGS) entry which is preliminary data.</text>
</comment>